<keyword evidence="3" id="KW-1185">Reference proteome</keyword>
<dbReference type="EMBL" id="OOIN01000007">
    <property type="protein sequence ID" value="SPO24408.1"/>
    <property type="molecule type" value="Genomic_DNA"/>
</dbReference>
<proteinExistence type="predicted"/>
<name>A0A5C3E1T2_9BASI</name>
<evidence type="ECO:0000313" key="2">
    <source>
        <dbReference type="EMBL" id="SPO24408.1"/>
    </source>
</evidence>
<accession>A0A5C3E1T2</accession>
<reference evidence="2 3" key="1">
    <citation type="submission" date="2018-03" db="EMBL/GenBank/DDBJ databases">
        <authorList>
            <person name="Guldener U."/>
        </authorList>
    </citation>
    <scope>NUCLEOTIDE SEQUENCE [LARGE SCALE GENOMIC DNA]</scope>
    <source>
        <strain evidence="2 3">NBRC100155</strain>
    </source>
</reference>
<dbReference type="AlphaFoldDB" id="A0A5C3E1T2"/>
<organism evidence="2 3">
    <name type="scientific">Ustilago trichophora</name>
    <dbReference type="NCBI Taxonomy" id="86804"/>
    <lineage>
        <taxon>Eukaryota</taxon>
        <taxon>Fungi</taxon>
        <taxon>Dikarya</taxon>
        <taxon>Basidiomycota</taxon>
        <taxon>Ustilaginomycotina</taxon>
        <taxon>Ustilaginomycetes</taxon>
        <taxon>Ustilaginales</taxon>
        <taxon>Ustilaginaceae</taxon>
        <taxon>Ustilago</taxon>
    </lineage>
</organism>
<protein>
    <submittedName>
        <fullName evidence="2">Uncharacterized protein</fullName>
    </submittedName>
</protein>
<feature type="region of interest" description="Disordered" evidence="1">
    <location>
        <begin position="107"/>
        <end position="136"/>
    </location>
</feature>
<feature type="compositionally biased region" description="Polar residues" evidence="1">
    <location>
        <begin position="126"/>
        <end position="136"/>
    </location>
</feature>
<sequence>MAFLVRVHLSHTVNEVVGGGGRNSVSALNVDPLCRLDGGTVQYSTVTDFLMYSVSQALRYNMTYSSCCLWELFMPRLYKKSELTRQNDRGTVAENIIRDVGKALSVMNKGKMDEKDTPSKPCDRNMSYSMSSEQRR</sequence>
<evidence type="ECO:0000313" key="3">
    <source>
        <dbReference type="Proteomes" id="UP000324022"/>
    </source>
</evidence>
<evidence type="ECO:0000256" key="1">
    <source>
        <dbReference type="SAM" id="MobiDB-lite"/>
    </source>
</evidence>
<dbReference type="Proteomes" id="UP000324022">
    <property type="component" value="Unassembled WGS sequence"/>
</dbReference>
<gene>
    <name evidence="2" type="ORF">UTRI_03676</name>
</gene>
<feature type="compositionally biased region" description="Basic and acidic residues" evidence="1">
    <location>
        <begin position="110"/>
        <end position="123"/>
    </location>
</feature>